<dbReference type="SUPFAM" id="SSF69593">
    <property type="entry name" value="Glycerol-3-phosphate (1)-acyltransferase"/>
    <property type="match status" value="1"/>
</dbReference>
<evidence type="ECO:0000256" key="11">
    <source>
        <dbReference type="ARBA" id="ARBA00023264"/>
    </source>
</evidence>
<evidence type="ECO:0000256" key="4">
    <source>
        <dbReference type="ARBA" id="ARBA00022516"/>
    </source>
</evidence>
<dbReference type="GO" id="GO:0008374">
    <property type="term" value="F:O-acyltransferase activity"/>
    <property type="evidence" value="ECO:0007669"/>
    <property type="project" value="InterPro"/>
</dbReference>
<evidence type="ECO:0000256" key="10">
    <source>
        <dbReference type="ARBA" id="ARBA00023209"/>
    </source>
</evidence>
<dbReference type="InterPro" id="IPR045252">
    <property type="entry name" value="LPCAT1-like"/>
</dbReference>
<name>A0A2J8N7F8_PANTR</name>
<organism evidence="16 17">
    <name type="scientific">Pan troglodytes</name>
    <name type="common">Chimpanzee</name>
    <dbReference type="NCBI Taxonomy" id="9598"/>
    <lineage>
        <taxon>Eukaryota</taxon>
        <taxon>Metazoa</taxon>
        <taxon>Chordata</taxon>
        <taxon>Craniata</taxon>
        <taxon>Vertebrata</taxon>
        <taxon>Euteleostomi</taxon>
        <taxon>Mammalia</taxon>
        <taxon>Eutheria</taxon>
        <taxon>Euarchontoglires</taxon>
        <taxon>Primates</taxon>
        <taxon>Haplorrhini</taxon>
        <taxon>Catarrhini</taxon>
        <taxon>Hominidae</taxon>
        <taxon>Pan</taxon>
    </lineage>
</organism>
<reference evidence="16 17" key="1">
    <citation type="submission" date="2017-12" db="EMBL/GenBank/DDBJ databases">
        <title>High-resolution comparative analysis of great ape genomes.</title>
        <authorList>
            <person name="Pollen A."/>
            <person name="Hastie A."/>
            <person name="Hormozdiari F."/>
            <person name="Dougherty M."/>
            <person name="Liu R."/>
            <person name="Chaisson M."/>
            <person name="Hoppe E."/>
            <person name="Hill C."/>
            <person name="Pang A."/>
            <person name="Hillier L."/>
            <person name="Baker C."/>
            <person name="Armstrong J."/>
            <person name="Shendure J."/>
            <person name="Paten B."/>
            <person name="Wilson R."/>
            <person name="Chao H."/>
            <person name="Schneider V."/>
            <person name="Ventura M."/>
            <person name="Kronenberg Z."/>
            <person name="Murali S."/>
            <person name="Gordon D."/>
            <person name="Cantsilieris S."/>
            <person name="Munson K."/>
            <person name="Nelson B."/>
            <person name="Raja A."/>
            <person name="Underwood J."/>
            <person name="Diekhans M."/>
            <person name="Fiddes I."/>
            <person name="Haussler D."/>
            <person name="Eichler E."/>
        </authorList>
    </citation>
    <scope>NUCLEOTIDE SEQUENCE [LARGE SCALE GENOMIC DNA]</scope>
    <source>
        <strain evidence="16">Yerkes chimp pedigree #C0471</strain>
    </source>
</reference>
<evidence type="ECO:0000256" key="5">
    <source>
        <dbReference type="ARBA" id="ARBA00022679"/>
    </source>
</evidence>
<dbReference type="GO" id="GO:0016020">
    <property type="term" value="C:membrane"/>
    <property type="evidence" value="ECO:0007669"/>
    <property type="project" value="UniProtKB-SubCell"/>
</dbReference>
<evidence type="ECO:0000256" key="12">
    <source>
        <dbReference type="ARBA" id="ARBA00023315"/>
    </source>
</evidence>
<comment type="caution">
    <text evidence="16">The sequence shown here is derived from an EMBL/GenBank/DDBJ whole genome shotgun (WGS) entry which is preliminary data.</text>
</comment>
<gene>
    <name evidence="16" type="ORF">CK820_G0013049</name>
</gene>
<feature type="domain" description="Phospholipid/glycerol acyltransferase" evidence="15">
    <location>
        <begin position="217"/>
        <end position="328"/>
    </location>
</feature>
<comment type="pathway">
    <text evidence="13">Phospholipid metabolism.</text>
</comment>
<dbReference type="InterPro" id="IPR002123">
    <property type="entry name" value="Plipid/glycerol_acylTrfase"/>
</dbReference>
<evidence type="ECO:0000313" key="16">
    <source>
        <dbReference type="EMBL" id="PNI67703.1"/>
    </source>
</evidence>
<evidence type="ECO:0000256" key="9">
    <source>
        <dbReference type="ARBA" id="ARBA00023136"/>
    </source>
</evidence>
<keyword evidence="8" id="KW-0443">Lipid metabolism</keyword>
<evidence type="ECO:0000256" key="6">
    <source>
        <dbReference type="ARBA" id="ARBA00022692"/>
    </source>
</evidence>
<protein>
    <submittedName>
        <fullName evidence="16">GPAT4 isoform 6</fullName>
    </submittedName>
</protein>
<evidence type="ECO:0000256" key="3">
    <source>
        <dbReference type="ARBA" id="ARBA00008655"/>
    </source>
</evidence>
<keyword evidence="4" id="KW-0444">Lipid biosynthesis</keyword>
<evidence type="ECO:0000259" key="15">
    <source>
        <dbReference type="SMART" id="SM00563"/>
    </source>
</evidence>
<dbReference type="GO" id="GO:0008654">
    <property type="term" value="P:phospholipid biosynthetic process"/>
    <property type="evidence" value="ECO:0007669"/>
    <property type="project" value="UniProtKB-KW"/>
</dbReference>
<sequence>MFLLLPFDSLIVNLLGISLTVLFTLLLVFIIVPAIFGVSFGIRKLYMKTLLKIFAWATLRMERGAKEKNHQLYKPYTNGIIAKDPTSLEEEIKEIRRSGSSKALDNTPEFELSDIFYFCRKGMETIMDDEVTKRFSAEELESWNLLSRTNYNFQYISLRLTVLWGLGVLIRYCFLLPLRFKEFMSKHVHLMCYRICVRALTAIITYHDRENRPRNGGICVANHTSPIDVIILASDGYYAMVGQVHGGLMGVIQRAMVKACPHVWFERSEVKDRHLVAKRLTEHVQDKSKLPILIFPEGTCINNTSVMMFKKGSFEIGATVYPVAIKADEDAVQFANRVKSAIARQGGLVDLLW</sequence>
<keyword evidence="6 14" id="KW-0812">Transmembrane</keyword>
<evidence type="ECO:0000256" key="2">
    <source>
        <dbReference type="ARBA" id="ARBA00005189"/>
    </source>
</evidence>
<keyword evidence="7 14" id="KW-1133">Transmembrane helix</keyword>
<comment type="pathway">
    <text evidence="2">Lipid metabolism.</text>
</comment>
<evidence type="ECO:0000256" key="8">
    <source>
        <dbReference type="ARBA" id="ARBA00023098"/>
    </source>
</evidence>
<evidence type="ECO:0000256" key="13">
    <source>
        <dbReference type="ARBA" id="ARBA00025707"/>
    </source>
</evidence>
<keyword evidence="11" id="KW-1208">Phospholipid metabolism</keyword>
<evidence type="ECO:0000313" key="17">
    <source>
        <dbReference type="Proteomes" id="UP000236370"/>
    </source>
</evidence>
<evidence type="ECO:0000256" key="1">
    <source>
        <dbReference type="ARBA" id="ARBA00004370"/>
    </source>
</evidence>
<dbReference type="Pfam" id="PF01553">
    <property type="entry name" value="Acyltransferase"/>
    <property type="match status" value="1"/>
</dbReference>
<dbReference type="SMART" id="SM00563">
    <property type="entry name" value="PlsC"/>
    <property type="match status" value="1"/>
</dbReference>
<comment type="subcellular location">
    <subcellularLocation>
        <location evidence="1">Membrane</location>
    </subcellularLocation>
</comment>
<accession>A0A2J8N7F8</accession>
<evidence type="ECO:0000256" key="14">
    <source>
        <dbReference type="SAM" id="Phobius"/>
    </source>
</evidence>
<dbReference type="AlphaFoldDB" id="A0A2J8N7F8"/>
<proteinExistence type="inferred from homology"/>
<dbReference type="GO" id="GO:0042171">
    <property type="term" value="F:lysophosphatidic acid acyltransferase activity"/>
    <property type="evidence" value="ECO:0007669"/>
    <property type="project" value="UniProtKB-ARBA"/>
</dbReference>
<dbReference type="EMBL" id="NBAG03000233">
    <property type="protein sequence ID" value="PNI67703.1"/>
    <property type="molecule type" value="Genomic_DNA"/>
</dbReference>
<feature type="transmembrane region" description="Helical" evidence="14">
    <location>
        <begin position="12"/>
        <end position="42"/>
    </location>
</feature>
<comment type="similarity">
    <text evidence="3">Belongs to the 1-acyl-sn-glycerol-3-phosphate acyltransferase family.</text>
</comment>
<dbReference type="CDD" id="cd07991">
    <property type="entry name" value="LPLAT_LPCAT1-like"/>
    <property type="match status" value="1"/>
</dbReference>
<feature type="transmembrane region" description="Helical" evidence="14">
    <location>
        <begin position="156"/>
        <end position="178"/>
    </location>
</feature>
<keyword evidence="10" id="KW-0594">Phospholipid biosynthesis</keyword>
<dbReference type="PANTHER" id="PTHR23063">
    <property type="entry name" value="PHOSPHOLIPID ACYLTRANSFERASE"/>
    <property type="match status" value="1"/>
</dbReference>
<dbReference type="PANTHER" id="PTHR23063:SF37">
    <property type="entry name" value="GLYCEROL-3-PHOSPHATE ACYLTRANSFERASE 4"/>
    <property type="match status" value="1"/>
</dbReference>
<evidence type="ECO:0000256" key="7">
    <source>
        <dbReference type="ARBA" id="ARBA00022989"/>
    </source>
</evidence>
<dbReference type="Proteomes" id="UP000236370">
    <property type="component" value="Unassembled WGS sequence"/>
</dbReference>
<keyword evidence="5" id="KW-0808">Transferase</keyword>
<keyword evidence="12" id="KW-0012">Acyltransferase</keyword>
<keyword evidence="9 14" id="KW-0472">Membrane</keyword>